<dbReference type="AlphaFoldDB" id="K0R356"/>
<name>K0R356_THAOC</name>
<feature type="transmembrane region" description="Helical" evidence="1">
    <location>
        <begin position="7"/>
        <end position="26"/>
    </location>
</feature>
<evidence type="ECO:0008006" key="4">
    <source>
        <dbReference type="Google" id="ProtNLM"/>
    </source>
</evidence>
<organism evidence="2 3">
    <name type="scientific">Thalassiosira oceanica</name>
    <name type="common">Marine diatom</name>
    <dbReference type="NCBI Taxonomy" id="159749"/>
    <lineage>
        <taxon>Eukaryota</taxon>
        <taxon>Sar</taxon>
        <taxon>Stramenopiles</taxon>
        <taxon>Ochrophyta</taxon>
        <taxon>Bacillariophyta</taxon>
        <taxon>Coscinodiscophyceae</taxon>
        <taxon>Thalassiosirophycidae</taxon>
        <taxon>Thalassiosirales</taxon>
        <taxon>Thalassiosiraceae</taxon>
        <taxon>Thalassiosira</taxon>
    </lineage>
</organism>
<dbReference type="OrthoDB" id="5985073at2759"/>
<comment type="caution">
    <text evidence="2">The sequence shown here is derived from an EMBL/GenBank/DDBJ whole genome shotgun (WGS) entry which is preliminary data.</text>
</comment>
<dbReference type="EMBL" id="AGNL01048242">
    <property type="protein sequence ID" value="EJK45789.1"/>
    <property type="molecule type" value="Genomic_DNA"/>
</dbReference>
<gene>
    <name evidence="2" type="ORF">THAOC_35574</name>
</gene>
<keyword evidence="3" id="KW-1185">Reference proteome</keyword>
<sequence length="335" mass="37752">SIDDARTRGVMTLASISIVSFAYYLIANAETVHMIHLFTSPRTDVCWMGAGRGRLVKMTSHSLPCHGPIIGRSVGAHQVCINSVNVPVSYTRGWNWSKLQVEVMELAGEAVVREAVHASFPGSGSRMTWSLVEALTGIQTSNEYDSHGRGFERVVAVKTHHPVRSKGGFGELDQLFDRESRQGLEFQMQRFEEFLSFWMDKYGDNFDSLLLVSYEDITSEIKGPFATMRIAKFLGQTEGVAPIEEQSVPCVWRTIVKYKNKPPPSQGSRRLMSREKLAYKISSLRTGPKERPYTASQLGEMVAMFKRLINKYPHHDDLVRILRDYVDSAMKTVPV</sequence>
<reference evidence="2 3" key="1">
    <citation type="journal article" date="2012" name="Genome Biol.">
        <title>Genome and low-iron response of an oceanic diatom adapted to chronic iron limitation.</title>
        <authorList>
            <person name="Lommer M."/>
            <person name="Specht M."/>
            <person name="Roy A.S."/>
            <person name="Kraemer L."/>
            <person name="Andreson R."/>
            <person name="Gutowska M.A."/>
            <person name="Wolf J."/>
            <person name="Bergner S.V."/>
            <person name="Schilhabel M.B."/>
            <person name="Klostermeier U.C."/>
            <person name="Beiko R.G."/>
            <person name="Rosenstiel P."/>
            <person name="Hippler M."/>
            <person name="Laroche J."/>
        </authorList>
    </citation>
    <scope>NUCLEOTIDE SEQUENCE [LARGE SCALE GENOMIC DNA]</scope>
    <source>
        <strain evidence="2 3">CCMP1005</strain>
    </source>
</reference>
<feature type="non-terminal residue" evidence="2">
    <location>
        <position position="1"/>
    </location>
</feature>
<keyword evidence="1" id="KW-0812">Transmembrane</keyword>
<keyword evidence="1" id="KW-1133">Transmembrane helix</keyword>
<proteinExistence type="predicted"/>
<dbReference type="Proteomes" id="UP000266841">
    <property type="component" value="Unassembled WGS sequence"/>
</dbReference>
<accession>K0R356</accession>
<evidence type="ECO:0000313" key="2">
    <source>
        <dbReference type="EMBL" id="EJK45789.1"/>
    </source>
</evidence>
<keyword evidence="1" id="KW-0472">Membrane</keyword>
<evidence type="ECO:0000256" key="1">
    <source>
        <dbReference type="SAM" id="Phobius"/>
    </source>
</evidence>
<evidence type="ECO:0000313" key="3">
    <source>
        <dbReference type="Proteomes" id="UP000266841"/>
    </source>
</evidence>
<protein>
    <recommendedName>
        <fullName evidence="4">Sulfotransferase domain-containing protein</fullName>
    </recommendedName>
</protein>